<dbReference type="Proteomes" id="UP000321393">
    <property type="component" value="Unassembled WGS sequence"/>
</dbReference>
<dbReference type="EMBL" id="SSTD01020087">
    <property type="protein sequence ID" value="TYJ95745.1"/>
    <property type="molecule type" value="Genomic_DNA"/>
</dbReference>
<evidence type="ECO:0000313" key="2">
    <source>
        <dbReference type="EMBL" id="TYJ95745.1"/>
    </source>
</evidence>
<sequence length="213" mass="25068">MRWHKDNQVETEDVLRHPANAEGWKHFDCEFFYFTSDSWNVRLRLASDGFNLFGNMSTLYNMWHVVIIPYDFSPWKCMKESNFFISLLIPSPRSPGREIDIYLQLLIEELKELWTFVVASGINHMSRCFKHCVQRRVPDATSGIPYSRNWNEHVRSYLFLTCFNPSGNPSFMSKECLMHERVPRRSSPDSSPDGPICIRRSFPDAFGYICQCF</sequence>
<comment type="caution">
    <text evidence="1">The sequence shown here is derived from an EMBL/GenBank/DDBJ whole genome shotgun (WGS) entry which is preliminary data.</text>
</comment>
<evidence type="ECO:0000313" key="3">
    <source>
        <dbReference type="Proteomes" id="UP000321393"/>
    </source>
</evidence>
<proteinExistence type="predicted"/>
<dbReference type="Proteomes" id="UP000321947">
    <property type="component" value="Unassembled WGS sequence"/>
</dbReference>
<evidence type="ECO:0000313" key="4">
    <source>
        <dbReference type="Proteomes" id="UP000321947"/>
    </source>
</evidence>
<protein>
    <recommendedName>
        <fullName evidence="5">CACTA en-spm transposon protein</fullName>
    </recommendedName>
</protein>
<evidence type="ECO:0000313" key="1">
    <source>
        <dbReference type="EMBL" id="KAA0055506.1"/>
    </source>
</evidence>
<reference evidence="3 4" key="1">
    <citation type="submission" date="2019-08" db="EMBL/GenBank/DDBJ databases">
        <title>Draft genome sequences of two oriental melons (Cucumis melo L. var makuwa).</title>
        <authorList>
            <person name="Kwon S.-Y."/>
        </authorList>
    </citation>
    <scope>NUCLEOTIDE SEQUENCE [LARGE SCALE GENOMIC DNA]</scope>
    <source>
        <strain evidence="4">cv. Chang Bougi</strain>
        <strain evidence="3">cv. SW 3</strain>
        <tissue evidence="1">Leaf</tissue>
    </source>
</reference>
<evidence type="ECO:0008006" key="5">
    <source>
        <dbReference type="Google" id="ProtNLM"/>
    </source>
</evidence>
<dbReference type="Pfam" id="PF02992">
    <property type="entry name" value="Transposase_21"/>
    <property type="match status" value="1"/>
</dbReference>
<name>A0A5A7UML5_CUCMM</name>
<gene>
    <name evidence="2" type="ORF">E5676_scaffold282G00500</name>
    <name evidence="1" type="ORF">E6C27_scaffold221G00860</name>
</gene>
<organism evidence="1 3">
    <name type="scientific">Cucumis melo var. makuwa</name>
    <name type="common">Oriental melon</name>
    <dbReference type="NCBI Taxonomy" id="1194695"/>
    <lineage>
        <taxon>Eukaryota</taxon>
        <taxon>Viridiplantae</taxon>
        <taxon>Streptophyta</taxon>
        <taxon>Embryophyta</taxon>
        <taxon>Tracheophyta</taxon>
        <taxon>Spermatophyta</taxon>
        <taxon>Magnoliopsida</taxon>
        <taxon>eudicotyledons</taxon>
        <taxon>Gunneridae</taxon>
        <taxon>Pentapetalae</taxon>
        <taxon>rosids</taxon>
        <taxon>fabids</taxon>
        <taxon>Cucurbitales</taxon>
        <taxon>Cucurbitaceae</taxon>
        <taxon>Benincaseae</taxon>
        <taxon>Cucumis</taxon>
    </lineage>
</organism>
<dbReference type="EMBL" id="SSTE01008534">
    <property type="protein sequence ID" value="KAA0055506.1"/>
    <property type="molecule type" value="Genomic_DNA"/>
</dbReference>
<dbReference type="InterPro" id="IPR004242">
    <property type="entry name" value="Transposase_21"/>
</dbReference>
<accession>A0A5A7UML5</accession>
<dbReference type="AlphaFoldDB" id="A0A5A7UML5"/>